<dbReference type="PANTHER" id="PTHR43283">
    <property type="entry name" value="BETA-LACTAMASE-RELATED"/>
    <property type="match status" value="1"/>
</dbReference>
<dbReference type="EMBL" id="BAAAWD010000013">
    <property type="protein sequence ID" value="GAA3016594.1"/>
    <property type="molecule type" value="Genomic_DNA"/>
</dbReference>
<dbReference type="InterPro" id="IPR012338">
    <property type="entry name" value="Beta-lactam/transpept-like"/>
</dbReference>
<dbReference type="SUPFAM" id="SSF56601">
    <property type="entry name" value="beta-lactamase/transpeptidase-like"/>
    <property type="match status" value="1"/>
</dbReference>
<proteinExistence type="predicted"/>
<comment type="caution">
    <text evidence="3">The sequence shown here is derived from an EMBL/GenBank/DDBJ whole genome shotgun (WGS) entry which is preliminary data.</text>
</comment>
<gene>
    <name evidence="3" type="ORF">GCM10017559_45250</name>
</gene>
<dbReference type="InterPro" id="IPR001466">
    <property type="entry name" value="Beta-lactam-related"/>
</dbReference>
<accession>A0ABN3Y5R0</accession>
<evidence type="ECO:0000313" key="3">
    <source>
        <dbReference type="EMBL" id="GAA3016594.1"/>
    </source>
</evidence>
<feature type="transmembrane region" description="Helical" evidence="1">
    <location>
        <begin position="12"/>
        <end position="31"/>
    </location>
</feature>
<name>A0ABN3Y5R0_9ACTN</name>
<protein>
    <recommendedName>
        <fullName evidence="2">Beta-lactamase-related domain-containing protein</fullName>
    </recommendedName>
</protein>
<dbReference type="InterPro" id="IPR050789">
    <property type="entry name" value="Diverse_Enzym_Activities"/>
</dbReference>
<dbReference type="RefSeq" id="WP_413224710.1">
    <property type="nucleotide sequence ID" value="NZ_JBLAUZ010000044.1"/>
</dbReference>
<dbReference type="Proteomes" id="UP001499930">
    <property type="component" value="Unassembled WGS sequence"/>
</dbReference>
<keyword evidence="1" id="KW-0812">Transmembrane</keyword>
<keyword evidence="1" id="KW-0472">Membrane</keyword>
<evidence type="ECO:0000259" key="2">
    <source>
        <dbReference type="Pfam" id="PF00144"/>
    </source>
</evidence>
<evidence type="ECO:0000256" key="1">
    <source>
        <dbReference type="SAM" id="Phobius"/>
    </source>
</evidence>
<dbReference type="Pfam" id="PF00144">
    <property type="entry name" value="Beta-lactamase"/>
    <property type="match status" value="1"/>
</dbReference>
<evidence type="ECO:0000313" key="4">
    <source>
        <dbReference type="Proteomes" id="UP001499930"/>
    </source>
</evidence>
<feature type="domain" description="Beta-lactamase-related" evidence="2">
    <location>
        <begin position="69"/>
        <end position="367"/>
    </location>
</feature>
<dbReference type="Gene3D" id="3.40.710.10">
    <property type="entry name" value="DD-peptidase/beta-lactamase superfamily"/>
    <property type="match status" value="1"/>
</dbReference>
<keyword evidence="4" id="KW-1185">Reference proteome</keyword>
<keyword evidence="1" id="KW-1133">Transmembrane helix</keyword>
<organism evidence="3 4">
    <name type="scientific">Streptosporangium longisporum</name>
    <dbReference type="NCBI Taxonomy" id="46187"/>
    <lineage>
        <taxon>Bacteria</taxon>
        <taxon>Bacillati</taxon>
        <taxon>Actinomycetota</taxon>
        <taxon>Actinomycetes</taxon>
        <taxon>Streptosporangiales</taxon>
        <taxon>Streptosporangiaceae</taxon>
        <taxon>Streptosporangium</taxon>
    </lineage>
</organism>
<reference evidence="3 4" key="1">
    <citation type="journal article" date="2019" name="Int. J. Syst. Evol. Microbiol.">
        <title>The Global Catalogue of Microorganisms (GCM) 10K type strain sequencing project: providing services to taxonomists for standard genome sequencing and annotation.</title>
        <authorList>
            <consortium name="The Broad Institute Genomics Platform"/>
            <consortium name="The Broad Institute Genome Sequencing Center for Infectious Disease"/>
            <person name="Wu L."/>
            <person name="Ma J."/>
        </authorList>
    </citation>
    <scope>NUCLEOTIDE SEQUENCE [LARGE SCALE GENOMIC DNA]</scope>
    <source>
        <strain evidence="3 4">JCM 3106</strain>
    </source>
</reference>
<sequence length="395" mass="42099">MGMRKGTRTTLWIAAGTVAVLVAGVGTLAVLNRPLSRAEVDEAIQRRLQDVVAEHESVSSALFATYSGRTGRLHRYAAGTVSAGSDEPVHVDSRFHSASVGKTMLAAVYGQLVDEGRVTFDDPVSRWLDAPVLDGLFVAGRSPDVTLGRLLSHTSGAADYFEGPVVSGSPMIELITSTPDRLFTPADLLAFSRDHQKPTAAPGTAFACSDTGYVLLGLALEAIEGRSYADILERRVFEPLGMHDSDLLTEYGADADILAVTARGVDLSTGNAMSVDWAGGGVVTTTADLVTFMRAFTSAGLVSSDTLARLTAFEHEFEPGIRYGMGVMRFRFSELSPLLFTMSDAYGGVGATGTYALYDPAGDTFFVANYGSLEFGEKAIEELVDLRLIIDRLAD</sequence>